<reference evidence="4 5" key="1">
    <citation type="journal article" date="2017" name="Genome Biol. Evol.">
        <title>Phytophthora megakarya and P. palmivora, closely related causal agents of cacao black pod rot, underwent increases in genome sizes and gene numbers by different mechanisms.</title>
        <authorList>
            <person name="Ali S.S."/>
            <person name="Shao J."/>
            <person name="Lary D.J."/>
            <person name="Kronmiller B."/>
            <person name="Shen D."/>
            <person name="Strem M.D."/>
            <person name="Amoako-Attah I."/>
            <person name="Akrofi A.Y."/>
            <person name="Begoude B.A."/>
            <person name="Ten Hoopen G.M."/>
            <person name="Coulibaly K."/>
            <person name="Kebe B.I."/>
            <person name="Melnick R.L."/>
            <person name="Guiltinan M.J."/>
            <person name="Tyler B.M."/>
            <person name="Meinhardt L.W."/>
            <person name="Bailey B.A."/>
        </authorList>
    </citation>
    <scope>NUCLEOTIDE SEQUENCE [LARGE SCALE GENOMIC DNA]</scope>
    <source>
        <strain evidence="5">sbr112.9</strain>
    </source>
</reference>
<feature type="compositionally biased region" description="Polar residues" evidence="2">
    <location>
        <begin position="115"/>
        <end position="131"/>
    </location>
</feature>
<gene>
    <name evidence="4" type="ORF">PHPALM_12984</name>
</gene>
<protein>
    <recommendedName>
        <fullName evidence="3">CCHC-type domain-containing protein</fullName>
    </recommendedName>
</protein>
<dbReference type="Gene3D" id="4.10.60.10">
    <property type="entry name" value="Zinc finger, CCHC-type"/>
    <property type="match status" value="1"/>
</dbReference>
<dbReference type="GO" id="GO:0003676">
    <property type="term" value="F:nucleic acid binding"/>
    <property type="evidence" value="ECO:0007669"/>
    <property type="project" value="InterPro"/>
</dbReference>
<proteinExistence type="predicted"/>
<name>A0A2P4XYB7_9STRA</name>
<dbReference type="AlphaFoldDB" id="A0A2P4XYB7"/>
<evidence type="ECO:0000256" key="2">
    <source>
        <dbReference type="SAM" id="MobiDB-lite"/>
    </source>
</evidence>
<feature type="compositionally biased region" description="Polar residues" evidence="2">
    <location>
        <begin position="179"/>
        <end position="189"/>
    </location>
</feature>
<feature type="compositionally biased region" description="Basic and acidic residues" evidence="2">
    <location>
        <begin position="284"/>
        <end position="296"/>
    </location>
</feature>
<dbReference type="Proteomes" id="UP000237271">
    <property type="component" value="Unassembled WGS sequence"/>
</dbReference>
<feature type="non-terminal residue" evidence="4">
    <location>
        <position position="367"/>
    </location>
</feature>
<keyword evidence="1" id="KW-0862">Zinc</keyword>
<evidence type="ECO:0000313" key="5">
    <source>
        <dbReference type="Proteomes" id="UP000237271"/>
    </source>
</evidence>
<keyword evidence="1" id="KW-0863">Zinc-finger</keyword>
<comment type="caution">
    <text evidence="4">The sequence shown here is derived from an EMBL/GenBank/DDBJ whole genome shotgun (WGS) entry which is preliminary data.</text>
</comment>
<evidence type="ECO:0000313" key="4">
    <source>
        <dbReference type="EMBL" id="POM70554.1"/>
    </source>
</evidence>
<dbReference type="SMART" id="SM00343">
    <property type="entry name" value="ZnF_C2HC"/>
    <property type="match status" value="1"/>
</dbReference>
<feature type="compositionally biased region" description="Acidic residues" evidence="2">
    <location>
        <begin position="297"/>
        <end position="306"/>
    </location>
</feature>
<dbReference type="EMBL" id="NCKW01006930">
    <property type="protein sequence ID" value="POM70554.1"/>
    <property type="molecule type" value="Genomic_DNA"/>
</dbReference>
<feature type="compositionally biased region" description="Acidic residues" evidence="2">
    <location>
        <begin position="251"/>
        <end position="262"/>
    </location>
</feature>
<feature type="region of interest" description="Disordered" evidence="2">
    <location>
        <begin position="113"/>
        <end position="155"/>
    </location>
</feature>
<evidence type="ECO:0000256" key="1">
    <source>
        <dbReference type="PROSITE-ProRule" id="PRU00047"/>
    </source>
</evidence>
<evidence type="ECO:0000259" key="3">
    <source>
        <dbReference type="PROSITE" id="PS50158"/>
    </source>
</evidence>
<feature type="region of interest" description="Disordered" evidence="2">
    <location>
        <begin position="169"/>
        <end position="313"/>
    </location>
</feature>
<dbReference type="GO" id="GO:0008270">
    <property type="term" value="F:zinc ion binding"/>
    <property type="evidence" value="ECO:0007669"/>
    <property type="project" value="UniProtKB-KW"/>
</dbReference>
<dbReference type="InterPro" id="IPR001878">
    <property type="entry name" value="Znf_CCHC"/>
</dbReference>
<feature type="compositionally biased region" description="Basic residues" evidence="2">
    <location>
        <begin position="132"/>
        <end position="144"/>
    </location>
</feature>
<dbReference type="SUPFAM" id="SSF57756">
    <property type="entry name" value="Retrovirus zinc finger-like domains"/>
    <property type="match status" value="1"/>
</dbReference>
<sequence>MWVRFENKQTKREYANYIFAREQLEMTDWLRDIQLKRRELSHYGKVISDEEFAEILLANVTRTHRDVVRQFSRHYAALALPGTQLMPPTSAQVMNALLAEEALDENVADAPRAIGSTSKQKTNSGADSGGNSKKKRRGRYKAKQKTKDENSGKTKKVVCWKCGEQGHIRPNCPNEKSDGNSQNPNQKQSAGMEAKRWQNKQGSEDVPQRNVEYFEYDQLHDGGSDLEEVLGEPNSLSTPQRELRDSVEVQNAEDEDVEEEIECVIASGEPRERYLSSVGGNESESEHGSDSNYRDVFEEDSDEELGAGESFRRSSRIRRPNVRMKDYELELPESLVIQSMHAVMDPVSVQAALDAPDAEQWIEALNK</sequence>
<dbReference type="InterPro" id="IPR036875">
    <property type="entry name" value="Znf_CCHC_sf"/>
</dbReference>
<feature type="domain" description="CCHC-type" evidence="3">
    <location>
        <begin position="159"/>
        <end position="174"/>
    </location>
</feature>
<dbReference type="PROSITE" id="PS50158">
    <property type="entry name" value="ZF_CCHC"/>
    <property type="match status" value="1"/>
</dbReference>
<dbReference type="OrthoDB" id="124616at2759"/>
<organism evidence="4 5">
    <name type="scientific">Phytophthora palmivora</name>
    <dbReference type="NCBI Taxonomy" id="4796"/>
    <lineage>
        <taxon>Eukaryota</taxon>
        <taxon>Sar</taxon>
        <taxon>Stramenopiles</taxon>
        <taxon>Oomycota</taxon>
        <taxon>Peronosporomycetes</taxon>
        <taxon>Peronosporales</taxon>
        <taxon>Peronosporaceae</taxon>
        <taxon>Phytophthora</taxon>
    </lineage>
</organism>
<dbReference type="Pfam" id="PF00098">
    <property type="entry name" value="zf-CCHC"/>
    <property type="match status" value="1"/>
</dbReference>
<keyword evidence="1" id="KW-0479">Metal-binding</keyword>
<accession>A0A2P4XYB7</accession>
<keyword evidence="5" id="KW-1185">Reference proteome</keyword>